<dbReference type="SUPFAM" id="SSF47616">
    <property type="entry name" value="GST C-terminal domain-like"/>
    <property type="match status" value="1"/>
</dbReference>
<organism evidence="2 3">
    <name type="scientific">Pendulispora rubella</name>
    <dbReference type="NCBI Taxonomy" id="2741070"/>
    <lineage>
        <taxon>Bacteria</taxon>
        <taxon>Pseudomonadati</taxon>
        <taxon>Myxococcota</taxon>
        <taxon>Myxococcia</taxon>
        <taxon>Myxococcales</taxon>
        <taxon>Sorangiineae</taxon>
        <taxon>Pendulisporaceae</taxon>
        <taxon>Pendulispora</taxon>
    </lineage>
</organism>
<evidence type="ECO:0000313" key="2">
    <source>
        <dbReference type="EMBL" id="WXB10041.1"/>
    </source>
</evidence>
<dbReference type="RefSeq" id="WP_394839719.1">
    <property type="nucleotide sequence ID" value="NZ_CP089929.1"/>
</dbReference>
<evidence type="ECO:0000259" key="1">
    <source>
        <dbReference type="PROSITE" id="PS50404"/>
    </source>
</evidence>
<reference evidence="2" key="1">
    <citation type="submission" date="2021-12" db="EMBL/GenBank/DDBJ databases">
        <title>Discovery of the Pendulisporaceae a myxobacterial family with distinct sporulation behavior and unique specialized metabolism.</title>
        <authorList>
            <person name="Garcia R."/>
            <person name="Popoff A."/>
            <person name="Bader C.D."/>
            <person name="Loehr J."/>
            <person name="Walesch S."/>
            <person name="Walt C."/>
            <person name="Boldt J."/>
            <person name="Bunk B."/>
            <person name="Haeckl F.J.F.P.J."/>
            <person name="Gunesch A.P."/>
            <person name="Birkelbach J."/>
            <person name="Nuebel U."/>
            <person name="Pietschmann T."/>
            <person name="Bach T."/>
            <person name="Mueller R."/>
        </authorList>
    </citation>
    <scope>NUCLEOTIDE SEQUENCE</scope>
    <source>
        <strain evidence="2">MSr11367</strain>
    </source>
</reference>
<dbReference type="InterPro" id="IPR036249">
    <property type="entry name" value="Thioredoxin-like_sf"/>
</dbReference>
<proteinExistence type="predicted"/>
<dbReference type="Gene3D" id="3.40.30.10">
    <property type="entry name" value="Glutaredoxin"/>
    <property type="match status" value="1"/>
</dbReference>
<dbReference type="Pfam" id="PF02798">
    <property type="entry name" value="GST_N"/>
    <property type="match status" value="1"/>
</dbReference>
<dbReference type="EMBL" id="CP089983">
    <property type="protein sequence ID" value="WXB10041.1"/>
    <property type="molecule type" value="Genomic_DNA"/>
</dbReference>
<dbReference type="SFLD" id="SFLDS00019">
    <property type="entry name" value="Glutathione_Transferase_(cytos"/>
    <property type="match status" value="1"/>
</dbReference>
<feature type="domain" description="GST N-terminal" evidence="1">
    <location>
        <begin position="1"/>
        <end position="81"/>
    </location>
</feature>
<dbReference type="CDD" id="cd03046">
    <property type="entry name" value="GST_N_GTT1_like"/>
    <property type="match status" value="1"/>
</dbReference>
<keyword evidence="3" id="KW-1185">Reference proteome</keyword>
<sequence length="210" mass="23108">MAITLYYAPMSSATRAFWALEELGIPFEKVKLDLRAGDQKKPDYLKINPNGKVPALVDGEAKIFENLAILFHLGERYGVEKGLWPKADSPARAEAYSWSVWGLVELVQGARYFALHDGASHFPGLLPPEKRVAWIGEQARKEWEQNASLLEARLEGRAYILGDAFSLADVTVAGNAAFGLRMAGLPMGPRATEWVGRCMARPAFARSMAG</sequence>
<evidence type="ECO:0000313" key="3">
    <source>
        <dbReference type="Proteomes" id="UP001374803"/>
    </source>
</evidence>
<name>A0ABZ2LGJ6_9BACT</name>
<accession>A0ABZ2LGJ6</accession>
<dbReference type="SFLD" id="SFLDG00358">
    <property type="entry name" value="Main_(cytGST)"/>
    <property type="match status" value="1"/>
</dbReference>
<dbReference type="SUPFAM" id="SSF52833">
    <property type="entry name" value="Thioredoxin-like"/>
    <property type="match status" value="1"/>
</dbReference>
<dbReference type="PROSITE" id="PS50404">
    <property type="entry name" value="GST_NTER"/>
    <property type="match status" value="1"/>
</dbReference>
<dbReference type="PANTHER" id="PTHR44051">
    <property type="entry name" value="GLUTATHIONE S-TRANSFERASE-RELATED"/>
    <property type="match status" value="1"/>
</dbReference>
<dbReference type="InterPro" id="IPR040079">
    <property type="entry name" value="Glutathione_S-Trfase"/>
</dbReference>
<dbReference type="PANTHER" id="PTHR44051:SF8">
    <property type="entry name" value="GLUTATHIONE S-TRANSFERASE GSTA"/>
    <property type="match status" value="1"/>
</dbReference>
<dbReference type="Gene3D" id="1.20.1050.10">
    <property type="match status" value="1"/>
</dbReference>
<dbReference type="Proteomes" id="UP001374803">
    <property type="component" value="Chromosome"/>
</dbReference>
<protein>
    <submittedName>
        <fullName evidence="2">Glutathione S-transferase family protein</fullName>
    </submittedName>
</protein>
<dbReference type="InterPro" id="IPR036282">
    <property type="entry name" value="Glutathione-S-Trfase_C_sf"/>
</dbReference>
<dbReference type="Pfam" id="PF13410">
    <property type="entry name" value="GST_C_2"/>
    <property type="match status" value="1"/>
</dbReference>
<gene>
    <name evidence="2" type="ORF">LVJ94_22790</name>
</gene>
<dbReference type="InterPro" id="IPR004045">
    <property type="entry name" value="Glutathione_S-Trfase_N"/>
</dbReference>
<dbReference type="SFLD" id="SFLDG01150">
    <property type="entry name" value="Main.1:_Beta-like"/>
    <property type="match status" value="1"/>
</dbReference>